<dbReference type="Gene3D" id="1.10.10.10">
    <property type="entry name" value="Winged helix-like DNA-binding domain superfamily/Winged helix DNA-binding domain"/>
    <property type="match status" value="1"/>
</dbReference>
<dbReference type="Pfam" id="PF01047">
    <property type="entry name" value="MarR"/>
    <property type="match status" value="1"/>
</dbReference>
<dbReference type="STRING" id="2074.BG845_00462"/>
<dbReference type="RefSeq" id="WP_085910804.1">
    <property type="nucleotide sequence ID" value="NZ_AP018920.1"/>
</dbReference>
<comment type="caution">
    <text evidence="2">The sequence shown here is derived from an EMBL/GenBank/DDBJ whole genome shotgun (WGS) entry which is preliminary data.</text>
</comment>
<dbReference type="PRINTS" id="PR00598">
    <property type="entry name" value="HTHMARR"/>
</dbReference>
<dbReference type="InterPro" id="IPR000835">
    <property type="entry name" value="HTH_MarR-typ"/>
</dbReference>
<dbReference type="PANTHER" id="PTHR33164">
    <property type="entry name" value="TRANSCRIPTIONAL REGULATOR, MARR FAMILY"/>
    <property type="match status" value="1"/>
</dbReference>
<name>A0A1Y2N8M3_PSEAH</name>
<dbReference type="PANTHER" id="PTHR33164:SF101">
    <property type="entry name" value="TRANSCRIPTIONAL REPRESSOR MPRA"/>
    <property type="match status" value="1"/>
</dbReference>
<organism evidence="2 3">
    <name type="scientific">Pseudonocardia autotrophica</name>
    <name type="common">Amycolata autotrophica</name>
    <name type="synonym">Nocardia autotrophica</name>
    <dbReference type="NCBI Taxonomy" id="2074"/>
    <lineage>
        <taxon>Bacteria</taxon>
        <taxon>Bacillati</taxon>
        <taxon>Actinomycetota</taxon>
        <taxon>Actinomycetes</taxon>
        <taxon>Pseudonocardiales</taxon>
        <taxon>Pseudonocardiaceae</taxon>
        <taxon>Pseudonocardia</taxon>
    </lineage>
</organism>
<evidence type="ECO:0000259" key="1">
    <source>
        <dbReference type="PROSITE" id="PS50995"/>
    </source>
</evidence>
<dbReference type="AlphaFoldDB" id="A0A1Y2N8M3"/>
<accession>A0A1Y2N8M3</accession>
<dbReference type="GO" id="GO:0003677">
    <property type="term" value="F:DNA binding"/>
    <property type="evidence" value="ECO:0007669"/>
    <property type="project" value="UniProtKB-KW"/>
</dbReference>
<dbReference type="SMART" id="SM00347">
    <property type="entry name" value="HTH_MARR"/>
    <property type="match status" value="1"/>
</dbReference>
<keyword evidence="2" id="KW-0238">DNA-binding</keyword>
<dbReference type="SUPFAM" id="SSF46785">
    <property type="entry name" value="Winged helix' DNA-binding domain"/>
    <property type="match status" value="1"/>
</dbReference>
<dbReference type="GO" id="GO:0006950">
    <property type="term" value="P:response to stress"/>
    <property type="evidence" value="ECO:0007669"/>
    <property type="project" value="TreeGrafter"/>
</dbReference>
<feature type="domain" description="HTH marR-type" evidence="1">
    <location>
        <begin position="28"/>
        <end position="161"/>
    </location>
</feature>
<dbReference type="Proteomes" id="UP000194360">
    <property type="component" value="Unassembled WGS sequence"/>
</dbReference>
<evidence type="ECO:0000313" key="3">
    <source>
        <dbReference type="Proteomes" id="UP000194360"/>
    </source>
</evidence>
<dbReference type="OrthoDB" id="3296622at2"/>
<sequence>MASRGSLPFDPIQRAANLWEERVGPSRTMAAVTSVMRVQQILLSEVDGALRPLGLTFARYEALVLLDFARRDSLPMRVMGERLQLHPTSVTNIVDRLQGDGLVRRLPHPTDRRATLVELTTEGQARLAQATAAVTAIEFGLGGLDEAEQDRLTSLLRSVRRAAGDFD</sequence>
<proteinExistence type="predicted"/>
<dbReference type="GO" id="GO:0003700">
    <property type="term" value="F:DNA-binding transcription factor activity"/>
    <property type="evidence" value="ECO:0007669"/>
    <property type="project" value="InterPro"/>
</dbReference>
<dbReference type="PROSITE" id="PS50995">
    <property type="entry name" value="HTH_MARR_2"/>
    <property type="match status" value="1"/>
</dbReference>
<reference evidence="2 3" key="1">
    <citation type="submission" date="2016-09" db="EMBL/GenBank/DDBJ databases">
        <title>Pseudonocardia autotrophica DSM535, a candidate organism with high potential of specific P450 cytochromes.</title>
        <authorList>
            <person name="Grumaz C."/>
            <person name="Vainshtein Y."/>
            <person name="Kirstahler P."/>
            <person name="Sohn K."/>
        </authorList>
    </citation>
    <scope>NUCLEOTIDE SEQUENCE [LARGE SCALE GENOMIC DNA]</scope>
    <source>
        <strain evidence="2 3">DSM 535</strain>
    </source>
</reference>
<protein>
    <submittedName>
        <fullName evidence="2">DNA-binding transcriptional repressor MarR</fullName>
    </submittedName>
</protein>
<dbReference type="EMBL" id="MIGB01000002">
    <property type="protein sequence ID" value="OSY43519.1"/>
    <property type="molecule type" value="Genomic_DNA"/>
</dbReference>
<dbReference type="InterPro" id="IPR036388">
    <property type="entry name" value="WH-like_DNA-bd_sf"/>
</dbReference>
<dbReference type="InterPro" id="IPR036390">
    <property type="entry name" value="WH_DNA-bd_sf"/>
</dbReference>
<dbReference type="InterPro" id="IPR039422">
    <property type="entry name" value="MarR/SlyA-like"/>
</dbReference>
<evidence type="ECO:0000313" key="2">
    <source>
        <dbReference type="EMBL" id="OSY43519.1"/>
    </source>
</evidence>
<gene>
    <name evidence="2" type="ORF">BG845_00462</name>
</gene>
<keyword evidence="3" id="KW-1185">Reference proteome</keyword>